<name>A0ABR2G4Q4_9ROSI</name>
<organism evidence="2 3">
    <name type="scientific">Hibiscus sabdariffa</name>
    <name type="common">roselle</name>
    <dbReference type="NCBI Taxonomy" id="183260"/>
    <lineage>
        <taxon>Eukaryota</taxon>
        <taxon>Viridiplantae</taxon>
        <taxon>Streptophyta</taxon>
        <taxon>Embryophyta</taxon>
        <taxon>Tracheophyta</taxon>
        <taxon>Spermatophyta</taxon>
        <taxon>Magnoliopsida</taxon>
        <taxon>eudicotyledons</taxon>
        <taxon>Gunneridae</taxon>
        <taxon>Pentapetalae</taxon>
        <taxon>rosids</taxon>
        <taxon>malvids</taxon>
        <taxon>Malvales</taxon>
        <taxon>Malvaceae</taxon>
        <taxon>Malvoideae</taxon>
        <taxon>Hibiscus</taxon>
    </lineage>
</organism>
<protein>
    <submittedName>
        <fullName evidence="2">Uncharacterized protein</fullName>
    </submittedName>
</protein>
<gene>
    <name evidence="2" type="ORF">V6N12_045897</name>
</gene>
<comment type="caution">
    <text evidence="2">The sequence shown here is derived from an EMBL/GenBank/DDBJ whole genome shotgun (WGS) entry which is preliminary data.</text>
</comment>
<dbReference type="Proteomes" id="UP001472677">
    <property type="component" value="Unassembled WGS sequence"/>
</dbReference>
<evidence type="ECO:0000313" key="2">
    <source>
        <dbReference type="EMBL" id="KAK8593824.1"/>
    </source>
</evidence>
<feature type="region of interest" description="Disordered" evidence="1">
    <location>
        <begin position="1"/>
        <end position="36"/>
    </location>
</feature>
<evidence type="ECO:0000313" key="3">
    <source>
        <dbReference type="Proteomes" id="UP001472677"/>
    </source>
</evidence>
<accession>A0ABR2G4Q4</accession>
<evidence type="ECO:0000256" key="1">
    <source>
        <dbReference type="SAM" id="MobiDB-lite"/>
    </source>
</evidence>
<keyword evidence="3" id="KW-1185">Reference proteome</keyword>
<reference evidence="2 3" key="1">
    <citation type="journal article" date="2024" name="G3 (Bethesda)">
        <title>Genome assembly of Hibiscus sabdariffa L. provides insights into metabolisms of medicinal natural products.</title>
        <authorList>
            <person name="Kim T."/>
        </authorList>
    </citation>
    <scope>NUCLEOTIDE SEQUENCE [LARGE SCALE GENOMIC DNA]</scope>
    <source>
        <strain evidence="2">TK-2024</strain>
        <tissue evidence="2">Old leaves</tissue>
    </source>
</reference>
<dbReference type="EMBL" id="JBBPBM010000003">
    <property type="protein sequence ID" value="KAK8593824.1"/>
    <property type="molecule type" value="Genomic_DNA"/>
</dbReference>
<proteinExistence type="predicted"/>
<sequence length="136" mass="15346">MKSPEERNSPEGRNSPEATKASKRAKKKKTSEDVGGIRSNIKVMQGEIVCLKSYEEKSYDDITRMVPDKFLLKSSKIKINGIFSEVMYLKKNLNVINCNFGPGIDRDGPRHIALILEFYYSSLEPKECTSPSNITP</sequence>
<feature type="compositionally biased region" description="Basic and acidic residues" evidence="1">
    <location>
        <begin position="1"/>
        <end position="10"/>
    </location>
</feature>